<gene>
    <name evidence="1" type="ORF">ATO11_20435</name>
</gene>
<evidence type="ECO:0000313" key="2">
    <source>
        <dbReference type="Proteomes" id="UP000036938"/>
    </source>
</evidence>
<name>A0A0L1JJB1_9RHOB</name>
<sequence>MRLLTSQVLISGFYAADHQSPVEVQRHLMRHEDGYGFLLDERTACSAKDSLAKPRVTICTCHDEICPDFIGVIQDARAYFPSTSRELGQSNITAVMA</sequence>
<protein>
    <submittedName>
        <fullName evidence="1">Uncharacterized protein</fullName>
    </submittedName>
</protein>
<keyword evidence="2" id="KW-1185">Reference proteome</keyword>
<evidence type="ECO:0000313" key="1">
    <source>
        <dbReference type="EMBL" id="KNG91854.1"/>
    </source>
</evidence>
<dbReference type="AlphaFoldDB" id="A0A0L1JJB1"/>
<accession>A0A0L1JJB1</accession>
<reference evidence="1 2" key="1">
    <citation type="journal article" date="2015" name="Int. J. Syst. Evol. Microbiol.">
        <title>Aestuariivita atlantica sp. nov., isolated from deep sea sediment of the Atlantic Ocean.</title>
        <authorList>
            <person name="Li G."/>
            <person name="Lai Q."/>
            <person name="Du Y."/>
            <person name="Liu X."/>
            <person name="Sun F."/>
            <person name="Shao Z."/>
        </authorList>
    </citation>
    <scope>NUCLEOTIDE SEQUENCE [LARGE SCALE GENOMIC DNA]</scope>
    <source>
        <strain evidence="1 2">22II-S11-z3</strain>
    </source>
</reference>
<dbReference type="EMBL" id="AQQZ01000026">
    <property type="protein sequence ID" value="KNG91854.1"/>
    <property type="molecule type" value="Genomic_DNA"/>
</dbReference>
<dbReference type="Proteomes" id="UP000036938">
    <property type="component" value="Unassembled WGS sequence"/>
</dbReference>
<organism evidence="1 2">
    <name type="scientific">Pseudaestuariivita atlantica</name>
    <dbReference type="NCBI Taxonomy" id="1317121"/>
    <lineage>
        <taxon>Bacteria</taxon>
        <taxon>Pseudomonadati</taxon>
        <taxon>Pseudomonadota</taxon>
        <taxon>Alphaproteobacteria</taxon>
        <taxon>Rhodobacterales</taxon>
        <taxon>Paracoccaceae</taxon>
        <taxon>Pseudaestuariivita</taxon>
    </lineage>
</organism>
<proteinExistence type="predicted"/>
<comment type="caution">
    <text evidence="1">The sequence shown here is derived from an EMBL/GenBank/DDBJ whole genome shotgun (WGS) entry which is preliminary data.</text>
</comment>
<dbReference type="STRING" id="1317121.ATO11_20435"/>